<dbReference type="EMBL" id="LN721622">
    <property type="protein sequence ID" value="CEP09397.1"/>
    <property type="molecule type" value="Genomic_DNA"/>
</dbReference>
<evidence type="ECO:0000313" key="2">
    <source>
        <dbReference type="EMBL" id="CEP09397.1"/>
    </source>
</evidence>
<dbReference type="OrthoDB" id="2262261at2759"/>
<evidence type="ECO:0000313" key="3">
    <source>
        <dbReference type="Proteomes" id="UP000054107"/>
    </source>
</evidence>
<feature type="region of interest" description="Disordered" evidence="1">
    <location>
        <begin position="152"/>
        <end position="174"/>
    </location>
</feature>
<reference evidence="2 3" key="1">
    <citation type="submission" date="2014-09" db="EMBL/GenBank/DDBJ databases">
        <authorList>
            <person name="Ellenberger Sabrina"/>
        </authorList>
    </citation>
    <scope>NUCLEOTIDE SEQUENCE [LARGE SCALE GENOMIC DNA]</scope>
    <source>
        <strain evidence="2 3">CBS 412.66</strain>
    </source>
</reference>
<evidence type="ECO:0000256" key="1">
    <source>
        <dbReference type="SAM" id="MobiDB-lite"/>
    </source>
</evidence>
<name>A0A0B7MWB8_9FUNG</name>
<sequence>MALVTDSTGASESRYKYLMKSAKFWSKSKQKETSIAHNHINKEGHLPFHFTRKPSGSPTAALVESREAEIYKLSTIDDAGVYIPPSPGVTDKRDHWIDVNEDVMMNFHLPDLACLTSVGDKHNFFTPSTFILQSQSYILPIADMSESTLSSVPSLDETTTPLSCSSDSLMSPLI</sequence>
<accession>A0A0B7MWB8</accession>
<dbReference type="AlphaFoldDB" id="A0A0B7MWB8"/>
<keyword evidence="3" id="KW-1185">Reference proteome</keyword>
<organism evidence="2 3">
    <name type="scientific">Parasitella parasitica</name>
    <dbReference type="NCBI Taxonomy" id="35722"/>
    <lineage>
        <taxon>Eukaryota</taxon>
        <taxon>Fungi</taxon>
        <taxon>Fungi incertae sedis</taxon>
        <taxon>Mucoromycota</taxon>
        <taxon>Mucoromycotina</taxon>
        <taxon>Mucoromycetes</taxon>
        <taxon>Mucorales</taxon>
        <taxon>Mucorineae</taxon>
        <taxon>Mucoraceae</taxon>
        <taxon>Parasitella</taxon>
    </lineage>
</organism>
<gene>
    <name evidence="2" type="primary">PARPA_02891.1 scaffold 5990</name>
</gene>
<dbReference type="Proteomes" id="UP000054107">
    <property type="component" value="Unassembled WGS sequence"/>
</dbReference>
<protein>
    <submittedName>
        <fullName evidence="2">Uncharacterized protein</fullName>
    </submittedName>
</protein>
<proteinExistence type="predicted"/>